<dbReference type="InterPro" id="IPR029027">
    <property type="entry name" value="Single_a-helix_sf"/>
</dbReference>
<dbReference type="Proteomes" id="UP000025227">
    <property type="component" value="Unplaced"/>
</dbReference>
<dbReference type="Pfam" id="PF08997">
    <property type="entry name" value="UCR_6-4kD"/>
    <property type="match status" value="1"/>
</dbReference>
<dbReference type="GO" id="GO:0005739">
    <property type="term" value="C:mitochondrion"/>
    <property type="evidence" value="ECO:0007669"/>
    <property type="project" value="GOC"/>
</dbReference>
<dbReference type="GO" id="GO:0006122">
    <property type="term" value="P:mitochondrial electron transport, ubiquinol to cytochrome c"/>
    <property type="evidence" value="ECO:0007669"/>
    <property type="project" value="InterPro"/>
</dbReference>
<keyword evidence="1" id="KW-0472">Membrane</keyword>
<dbReference type="InterPro" id="IPR015089">
    <property type="entry name" value="UQCR"/>
</dbReference>
<protein>
    <submittedName>
        <fullName evidence="3">Cytochrome b-c1 complex subunit 10</fullName>
    </submittedName>
</protein>
<dbReference type="AlphaFoldDB" id="A0A7I4XV70"/>
<reference evidence="3" key="1">
    <citation type="submission" date="2020-12" db="UniProtKB">
        <authorList>
            <consortium name="WormBaseParasite"/>
        </authorList>
    </citation>
    <scope>IDENTIFICATION</scope>
    <source>
        <strain evidence="3">MHco3</strain>
    </source>
</reference>
<sequence>MYMKPMQLVKNSLMNSNYYTTYGAYGIYGFIMAIYFCEWKQVGQYIPLWNKRYSIE</sequence>
<keyword evidence="1" id="KW-1133">Transmembrane helix</keyword>
<evidence type="ECO:0000313" key="2">
    <source>
        <dbReference type="Proteomes" id="UP000025227"/>
    </source>
</evidence>
<evidence type="ECO:0000313" key="3">
    <source>
        <dbReference type="WBParaSite" id="HCON_00014725-00001"/>
    </source>
</evidence>
<dbReference type="Gene3D" id="1.20.5.220">
    <property type="match status" value="1"/>
</dbReference>
<name>A0A7I4XV70_HAECO</name>
<dbReference type="SUPFAM" id="SSF81518">
    <property type="entry name" value="Subunit XI (6.4 kDa protein) of cytochrome bc1 complex (Ubiquinol-cytochrome c reductase)"/>
    <property type="match status" value="1"/>
</dbReference>
<dbReference type="WBParaSite" id="HCON_00014725-00001">
    <property type="protein sequence ID" value="HCON_00014725-00001"/>
    <property type="gene ID" value="HCON_00014725"/>
</dbReference>
<keyword evidence="2" id="KW-1185">Reference proteome</keyword>
<dbReference type="OMA" id="LYMKPAR"/>
<evidence type="ECO:0000256" key="1">
    <source>
        <dbReference type="SAM" id="Phobius"/>
    </source>
</evidence>
<feature type="transmembrane region" description="Helical" evidence="1">
    <location>
        <begin position="20"/>
        <end position="37"/>
    </location>
</feature>
<accession>A0A7I4XV70</accession>
<proteinExistence type="predicted"/>
<organism evidence="2 3">
    <name type="scientific">Haemonchus contortus</name>
    <name type="common">Barber pole worm</name>
    <dbReference type="NCBI Taxonomy" id="6289"/>
    <lineage>
        <taxon>Eukaryota</taxon>
        <taxon>Metazoa</taxon>
        <taxon>Ecdysozoa</taxon>
        <taxon>Nematoda</taxon>
        <taxon>Chromadorea</taxon>
        <taxon>Rhabditida</taxon>
        <taxon>Rhabditina</taxon>
        <taxon>Rhabditomorpha</taxon>
        <taxon>Strongyloidea</taxon>
        <taxon>Trichostrongylidae</taxon>
        <taxon>Haemonchus</taxon>
    </lineage>
</organism>
<keyword evidence="1" id="KW-0812">Transmembrane</keyword>